<sequence>MGEGASCRQTASPRLTQSSAAIAQSGAMAAWILGEWDDVKHLKECIPVKEKVDTALRLFFENAVYLHDEFHSKTDGQAILMCADRLCTTITRAKMEVDESLKTLLPLSYAHAYENLTLLQHFTEMEEQIVYVQSNSSVFREQLVERWKSRFGGT</sequence>
<keyword evidence="2" id="KW-0418">Kinase</keyword>
<dbReference type="EMBL" id="PRFA01000124">
    <property type="protein sequence ID" value="PWU86347.1"/>
    <property type="molecule type" value="Genomic_DNA"/>
</dbReference>
<dbReference type="VEuPathDB" id="TriTrypDB:TcYC6_0016900"/>
<dbReference type="VEuPathDB" id="TriTrypDB:TcG_07134"/>
<organism evidence="2 3">
    <name type="scientific">Trypanosoma cruzi</name>
    <dbReference type="NCBI Taxonomy" id="5693"/>
    <lineage>
        <taxon>Eukaryota</taxon>
        <taxon>Discoba</taxon>
        <taxon>Euglenozoa</taxon>
        <taxon>Kinetoplastea</taxon>
        <taxon>Metakinetoplastina</taxon>
        <taxon>Trypanosomatida</taxon>
        <taxon>Trypanosomatidae</taxon>
        <taxon>Trypanosoma</taxon>
        <taxon>Schizotrypanum</taxon>
    </lineage>
</organism>
<keyword evidence="2" id="KW-0808">Transferase</keyword>
<dbReference type="VEuPathDB" id="TriTrypDB:C3747_87g118"/>
<dbReference type="VEuPathDB" id="TriTrypDB:C4B63_124g2"/>
<evidence type="ECO:0000313" key="2">
    <source>
        <dbReference type="EMBL" id="PWU86347.1"/>
    </source>
</evidence>
<feature type="domain" description="PIK-related kinase FAT" evidence="1">
    <location>
        <begin position="26"/>
        <end position="151"/>
    </location>
</feature>
<dbReference type="VEuPathDB" id="TriTrypDB:ECC02_000654"/>
<dbReference type="Proteomes" id="UP000246121">
    <property type="component" value="Unassembled WGS sequence"/>
</dbReference>
<dbReference type="GO" id="GO:0016301">
    <property type="term" value="F:kinase activity"/>
    <property type="evidence" value="ECO:0007669"/>
    <property type="project" value="UniProtKB-KW"/>
</dbReference>
<gene>
    <name evidence="2" type="ORF">C4B63_124g2</name>
</gene>
<dbReference type="Pfam" id="PF02259">
    <property type="entry name" value="FAT"/>
    <property type="match status" value="1"/>
</dbReference>
<evidence type="ECO:0000313" key="3">
    <source>
        <dbReference type="Proteomes" id="UP000246121"/>
    </source>
</evidence>
<dbReference type="VEuPathDB" id="TriTrypDB:Tc_MARK_6046"/>
<dbReference type="VEuPathDB" id="TriTrypDB:TcBrA4_0037730"/>
<dbReference type="VEuPathDB" id="TriTrypDB:TCSYLVIO_007334"/>
<accession>A0A2V2UPT2</accession>
<name>A0A2V2UPT2_TRYCR</name>
<dbReference type="InterPro" id="IPR003151">
    <property type="entry name" value="PIK-rel_kinase_FAT"/>
</dbReference>
<comment type="caution">
    <text evidence="2">The sequence shown here is derived from an EMBL/GenBank/DDBJ whole genome shotgun (WGS) entry which is preliminary data.</text>
</comment>
<dbReference type="VEuPathDB" id="TriTrypDB:TcCLB.506475.14"/>
<proteinExistence type="predicted"/>
<dbReference type="AlphaFoldDB" id="A0A2V2UPT2"/>
<dbReference type="VEuPathDB" id="TriTrypDB:TCDM_00926"/>
<dbReference type="VEuPathDB" id="TriTrypDB:BCY84_01694"/>
<reference evidence="2 3" key="1">
    <citation type="journal article" date="2018" name="Microb. Genom.">
        <title>Expanding an expanded genome: long-read sequencing of Trypanosoma cruzi.</title>
        <authorList>
            <person name="Berna L."/>
            <person name="Rodriguez M."/>
            <person name="Chiribao M.L."/>
            <person name="Parodi-Talice A."/>
            <person name="Pita S."/>
            <person name="Rijo G."/>
            <person name="Alvarez-Valin F."/>
            <person name="Robello C."/>
        </authorList>
    </citation>
    <scope>NUCLEOTIDE SEQUENCE [LARGE SCALE GENOMIC DNA]</scope>
    <source>
        <strain evidence="2 3">Dm28c</strain>
    </source>
</reference>
<dbReference type="VEuPathDB" id="TriTrypDB:TcCL_Unassigned04524"/>
<evidence type="ECO:0000259" key="1">
    <source>
        <dbReference type="Pfam" id="PF02259"/>
    </source>
</evidence>
<protein>
    <submittedName>
        <fullName evidence="2">Putative phosphatidylinositol 3-kinase</fullName>
    </submittedName>
</protein>